<dbReference type="EMBL" id="JAOSLC020000002">
    <property type="protein sequence ID" value="MDD7913064.1"/>
    <property type="molecule type" value="Genomic_DNA"/>
</dbReference>
<evidence type="ECO:0008006" key="3">
    <source>
        <dbReference type="Google" id="ProtNLM"/>
    </source>
</evidence>
<protein>
    <recommendedName>
        <fullName evidence="3">Glycosyl hydrolases family 38 C-terminal beta sandwich domain-containing protein</fullName>
    </recommendedName>
</protein>
<accession>A0ABT5S4N5</accession>
<dbReference type="RefSeq" id="WP_265724217.1">
    <property type="nucleotide sequence ID" value="NZ_JAOSLC020000002.1"/>
</dbReference>
<proteinExistence type="predicted"/>
<reference evidence="1" key="1">
    <citation type="submission" date="2023-02" db="EMBL/GenBank/DDBJ databases">
        <title>Polaribacter ponticola sp. nov., isolated from seawater.</title>
        <authorList>
            <person name="Baek J.H."/>
            <person name="Kim J.M."/>
            <person name="Choi D.G."/>
            <person name="Jeon C.O."/>
        </authorList>
    </citation>
    <scope>NUCLEOTIDE SEQUENCE</scope>
    <source>
        <strain evidence="1">MSW5</strain>
    </source>
</reference>
<dbReference type="Proteomes" id="UP001151478">
    <property type="component" value="Unassembled WGS sequence"/>
</dbReference>
<sequence length="90" mass="10501">MGIENSIIAQIWVNAKNETDLKNLKVKVSSKKNGILNFHSNFNRTRKEQFWVEKLFVKKINDNSLNLLSEDKIDIEINGHHYTFITAQIN</sequence>
<evidence type="ECO:0000313" key="2">
    <source>
        <dbReference type="Proteomes" id="UP001151478"/>
    </source>
</evidence>
<keyword evidence="2" id="KW-1185">Reference proteome</keyword>
<name>A0ABT5S4N5_9FLAO</name>
<gene>
    <name evidence="1" type="ORF">N5A56_000830</name>
</gene>
<organism evidence="1 2">
    <name type="scientific">Polaribacter ponticola</name>
    <dbReference type="NCBI Taxonomy" id="2978475"/>
    <lineage>
        <taxon>Bacteria</taxon>
        <taxon>Pseudomonadati</taxon>
        <taxon>Bacteroidota</taxon>
        <taxon>Flavobacteriia</taxon>
        <taxon>Flavobacteriales</taxon>
        <taxon>Flavobacteriaceae</taxon>
    </lineage>
</organism>
<comment type="caution">
    <text evidence="1">The sequence shown here is derived from an EMBL/GenBank/DDBJ whole genome shotgun (WGS) entry which is preliminary data.</text>
</comment>
<evidence type="ECO:0000313" key="1">
    <source>
        <dbReference type="EMBL" id="MDD7913064.1"/>
    </source>
</evidence>